<dbReference type="PROSITE" id="PS50178">
    <property type="entry name" value="ZF_FYVE"/>
    <property type="match status" value="1"/>
</dbReference>
<dbReference type="GO" id="GO:0005769">
    <property type="term" value="C:early endosome"/>
    <property type="evidence" value="ECO:0007669"/>
    <property type="project" value="TreeGrafter"/>
</dbReference>
<proteinExistence type="inferred from homology"/>
<dbReference type="STRING" id="200324.A0A2N5T8Q1"/>
<dbReference type="PANTHER" id="PTHR46275:SF1">
    <property type="entry name" value="HEPATOCYTE GROWTH FACTOR-REGULATED TYROSINE KINASE SUBSTRATE"/>
    <property type="match status" value="1"/>
</dbReference>
<evidence type="ECO:0000313" key="13">
    <source>
        <dbReference type="EMBL" id="PLW21872.1"/>
    </source>
</evidence>
<dbReference type="GO" id="GO:0007034">
    <property type="term" value="P:vacuolar transport"/>
    <property type="evidence" value="ECO:0007669"/>
    <property type="project" value="UniProtKB-ARBA"/>
</dbReference>
<keyword evidence="7" id="KW-0862">Zinc</keyword>
<feature type="compositionally biased region" description="Polar residues" evidence="10">
    <location>
        <begin position="275"/>
        <end position="287"/>
    </location>
</feature>
<dbReference type="GO" id="GO:0032456">
    <property type="term" value="P:endocytic recycling"/>
    <property type="evidence" value="ECO:0007669"/>
    <property type="project" value="TreeGrafter"/>
</dbReference>
<dbReference type="PROSITE" id="PS50330">
    <property type="entry name" value="UIM"/>
    <property type="match status" value="1"/>
</dbReference>
<dbReference type="InterPro" id="IPR011011">
    <property type="entry name" value="Znf_FYVE_PHD"/>
</dbReference>
<organism evidence="13 14">
    <name type="scientific">Puccinia coronata f. sp. avenae</name>
    <dbReference type="NCBI Taxonomy" id="200324"/>
    <lineage>
        <taxon>Eukaryota</taxon>
        <taxon>Fungi</taxon>
        <taxon>Dikarya</taxon>
        <taxon>Basidiomycota</taxon>
        <taxon>Pucciniomycotina</taxon>
        <taxon>Pucciniomycetes</taxon>
        <taxon>Pucciniales</taxon>
        <taxon>Pucciniaceae</taxon>
        <taxon>Puccinia</taxon>
    </lineage>
</organism>
<keyword evidence="4" id="KW-0479">Metal-binding</keyword>
<keyword evidence="6 8" id="KW-0863">Zinc-finger</keyword>
<evidence type="ECO:0000256" key="7">
    <source>
        <dbReference type="ARBA" id="ARBA00022833"/>
    </source>
</evidence>
<feature type="compositionally biased region" description="Low complexity" evidence="10">
    <location>
        <begin position="593"/>
        <end position="608"/>
    </location>
</feature>
<feature type="coiled-coil region" evidence="9">
    <location>
        <begin position="467"/>
        <end position="497"/>
    </location>
</feature>
<dbReference type="GO" id="GO:0010008">
    <property type="term" value="C:endosome membrane"/>
    <property type="evidence" value="ECO:0007669"/>
    <property type="project" value="UniProtKB-SubCell"/>
</dbReference>
<evidence type="ECO:0000313" key="14">
    <source>
        <dbReference type="Proteomes" id="UP000235388"/>
    </source>
</evidence>
<keyword evidence="14" id="KW-1185">Reference proteome</keyword>
<dbReference type="GO" id="GO:0008270">
    <property type="term" value="F:zinc ion binding"/>
    <property type="evidence" value="ECO:0007669"/>
    <property type="project" value="UniProtKB-KW"/>
</dbReference>
<evidence type="ECO:0000256" key="6">
    <source>
        <dbReference type="ARBA" id="ARBA00022771"/>
    </source>
</evidence>
<feature type="region of interest" description="Disordered" evidence="10">
    <location>
        <begin position="330"/>
        <end position="370"/>
    </location>
</feature>
<comment type="caution">
    <text evidence="13">The sequence shown here is derived from an EMBL/GenBank/DDBJ whole genome shotgun (WGS) entry which is preliminary data.</text>
</comment>
<comment type="subcellular location">
    <subcellularLocation>
        <location evidence="1">Endosome membrane</location>
        <topology evidence="1">Peripheral membrane protein</topology>
        <orientation evidence="1">Cytoplasmic side</orientation>
    </subcellularLocation>
</comment>
<dbReference type="SUPFAM" id="SSF57903">
    <property type="entry name" value="FYVE/PHD zinc finger"/>
    <property type="match status" value="1"/>
</dbReference>
<dbReference type="InterPro" id="IPR003903">
    <property type="entry name" value="UIM_dom"/>
</dbReference>
<feature type="region of interest" description="Disordered" evidence="10">
    <location>
        <begin position="513"/>
        <end position="537"/>
    </location>
</feature>
<feature type="region of interest" description="Disordered" evidence="10">
    <location>
        <begin position="676"/>
        <end position="715"/>
    </location>
</feature>
<dbReference type="InterPro" id="IPR017073">
    <property type="entry name" value="HGS/VPS27"/>
</dbReference>
<dbReference type="Pfam" id="PF02809">
    <property type="entry name" value="UIM"/>
    <property type="match status" value="2"/>
</dbReference>
<dbReference type="Pfam" id="PF00790">
    <property type="entry name" value="VHS"/>
    <property type="match status" value="1"/>
</dbReference>
<feature type="region of interest" description="Disordered" evidence="10">
    <location>
        <begin position="247"/>
        <end position="306"/>
    </location>
</feature>
<keyword evidence="5" id="KW-0967">Endosome</keyword>
<dbReference type="CDD" id="cd16979">
    <property type="entry name" value="VHS_Vps27"/>
    <property type="match status" value="1"/>
</dbReference>
<feature type="compositionally biased region" description="Polar residues" evidence="10">
    <location>
        <begin position="862"/>
        <end position="871"/>
    </location>
</feature>
<evidence type="ECO:0000256" key="3">
    <source>
        <dbReference type="ARBA" id="ARBA00017753"/>
    </source>
</evidence>
<evidence type="ECO:0000256" key="5">
    <source>
        <dbReference type="ARBA" id="ARBA00022753"/>
    </source>
</evidence>
<dbReference type="InterPro" id="IPR002014">
    <property type="entry name" value="VHS_dom"/>
</dbReference>
<dbReference type="Pfam" id="PF01363">
    <property type="entry name" value="FYVE"/>
    <property type="match status" value="1"/>
</dbReference>
<feature type="compositionally biased region" description="Polar residues" evidence="10">
    <location>
        <begin position="676"/>
        <end position="714"/>
    </location>
</feature>
<evidence type="ECO:0000256" key="4">
    <source>
        <dbReference type="ARBA" id="ARBA00022723"/>
    </source>
</evidence>
<feature type="domain" description="VHS" evidence="12">
    <location>
        <begin position="31"/>
        <end position="162"/>
    </location>
</feature>
<feature type="compositionally biased region" description="Polar residues" evidence="10">
    <location>
        <begin position="785"/>
        <end position="811"/>
    </location>
</feature>
<feature type="region of interest" description="Disordered" evidence="10">
    <location>
        <begin position="751"/>
        <end position="871"/>
    </location>
</feature>
<dbReference type="SMART" id="SM00064">
    <property type="entry name" value="FYVE"/>
    <property type="match status" value="1"/>
</dbReference>
<evidence type="ECO:0000256" key="1">
    <source>
        <dbReference type="ARBA" id="ARBA00004125"/>
    </source>
</evidence>
<protein>
    <recommendedName>
        <fullName evidence="3">Vacuolar protein sorting-associated protein 27</fullName>
    </recommendedName>
</protein>
<dbReference type="OrthoDB" id="957735at2759"/>
<name>A0A2N5T8Q1_9BASI</name>
<dbReference type="EMBL" id="PGCJ01000779">
    <property type="protein sequence ID" value="PLW21872.1"/>
    <property type="molecule type" value="Genomic_DNA"/>
</dbReference>
<evidence type="ECO:0000259" key="11">
    <source>
        <dbReference type="PROSITE" id="PS50178"/>
    </source>
</evidence>
<dbReference type="SUPFAM" id="SSF48464">
    <property type="entry name" value="ENTH/VHS domain"/>
    <property type="match status" value="1"/>
</dbReference>
<dbReference type="InterPro" id="IPR008942">
    <property type="entry name" value="ENTH_VHS"/>
</dbReference>
<comment type="similarity">
    <text evidence="2">Belongs to the VPS27 family.</text>
</comment>
<reference evidence="13 14" key="1">
    <citation type="submission" date="2017-11" db="EMBL/GenBank/DDBJ databases">
        <title>De novo assembly and phasing of dikaryotic genomes from two isolates of Puccinia coronata f. sp. avenae, the causal agent of oat crown rust.</title>
        <authorList>
            <person name="Miller M.E."/>
            <person name="Zhang Y."/>
            <person name="Omidvar V."/>
            <person name="Sperschneider J."/>
            <person name="Schwessinger B."/>
            <person name="Raley C."/>
            <person name="Palmer J.M."/>
            <person name="Garnica D."/>
            <person name="Upadhyaya N."/>
            <person name="Rathjen J."/>
            <person name="Taylor J.M."/>
            <person name="Park R.F."/>
            <person name="Dodds P.N."/>
            <person name="Hirsch C.D."/>
            <person name="Kianian S.F."/>
            <person name="Figueroa M."/>
        </authorList>
    </citation>
    <scope>NUCLEOTIDE SEQUENCE [LARGE SCALE GENOMIC DNA]</scope>
    <source>
        <strain evidence="13">12NC29</strain>
    </source>
</reference>
<dbReference type="Gene3D" id="6.10.140.100">
    <property type="match status" value="1"/>
</dbReference>
<feature type="compositionally biased region" description="Low complexity" evidence="10">
    <location>
        <begin position="831"/>
        <end position="851"/>
    </location>
</feature>
<dbReference type="Proteomes" id="UP000235388">
    <property type="component" value="Unassembled WGS sequence"/>
</dbReference>
<dbReference type="InterPro" id="IPR000306">
    <property type="entry name" value="Znf_FYVE"/>
</dbReference>
<accession>A0A2N5T8Q1</accession>
<dbReference type="InterPro" id="IPR013083">
    <property type="entry name" value="Znf_RING/FYVE/PHD"/>
</dbReference>
<dbReference type="Gene3D" id="3.30.40.10">
    <property type="entry name" value="Zinc/RING finger domain, C3HC4 (zinc finger)"/>
    <property type="match status" value="1"/>
</dbReference>
<feature type="domain" description="FYVE-type" evidence="11">
    <location>
        <begin position="181"/>
        <end position="241"/>
    </location>
</feature>
<evidence type="ECO:0000259" key="12">
    <source>
        <dbReference type="PROSITE" id="PS50179"/>
    </source>
</evidence>
<gene>
    <name evidence="13" type="ORF">PCANC_03342</name>
</gene>
<dbReference type="InterPro" id="IPR017455">
    <property type="entry name" value="Znf_FYVE-rel"/>
</dbReference>
<dbReference type="SMART" id="SM00288">
    <property type="entry name" value="VHS"/>
    <property type="match status" value="1"/>
</dbReference>
<keyword evidence="9" id="KW-0175">Coiled coil</keyword>
<sequence>MASSNGFWWWSSTSAGASTEFDRLLETCTSSNLPSSTPPPITHSLNLSDLIRSSAVPASHALKSLQKRLDHPNPNVQLLVISVIDVCVKNSGDNFLKEVAGREFSEDCAQIISNPASNREVKEKLKREFQNWALAFESVPMLASSELVTNYRRLKTMGIDFPQRDPLATAAMVDSMSAPEWRDSTVCERCRTAFSFTNRKHHCRNCGGVFDGQCSGKKRALPHFGVTESVRVCDGCERTLAAGVSAPAKSGLASARRNSFSGESSLPSPSKLSVGPNNHQRSATIHSGASARASHRYTSSTPAPQHVMNSALTREQADLERAIALSLQESAASQHSSLPQASSAPNHPSYHTTTTERRSPSTTREDETDEPELAAAIAASLRDAQLASNPHPSAPMPTSPSRSLETLPPRPPLLHKSVSEEHLNTLLNFSADVDTATRLGQLVPSNSDLNNRHAQAEVARLDLVRGIENAERRTYTLKEMNEKLSQAVKLYDRLLSDQIMYRTRHVESSVTSAPTYPHYANHPPLHTDHPAYQPTSNQAVFSSSNQAPMHLPHNPAGPYPAQAVPIARSMTNISPSESKVQADASAYPAQPHSHQISSSYTSQQYGYSGPQPMPPPNDRGGAQHMGHNQAAYSQEPPAITLSHAPGAPTHSVPPAPIQHREVLPTQIPWASNNASNEAHLSHDQASYAPQASNHPPPDSSNYVNSQLPPMTQSPGMYALPAVHLAESSNSQTTSDPNHFHAAHELQTNQPKPYVQAAPGPSPVPHHHQTGPGLQAHPNAPLTRAASVQGNNPMGSVTYDMQASPGDSSSKAPATPEPHAQGPGILHNHQVSSSPSSSFLLSAPQPSAESAAPPLPSFPSVPNTQLSWSHSSPAAPYHLPSLDVVPTARQEEVAPLIEL</sequence>
<dbReference type="SMART" id="SM00726">
    <property type="entry name" value="UIM"/>
    <property type="match status" value="2"/>
</dbReference>
<evidence type="ECO:0000256" key="2">
    <source>
        <dbReference type="ARBA" id="ARBA00008597"/>
    </source>
</evidence>
<feature type="region of interest" description="Disordered" evidence="10">
    <location>
        <begin position="387"/>
        <end position="415"/>
    </location>
</feature>
<feature type="compositionally biased region" description="Low complexity" evidence="10">
    <location>
        <begin position="259"/>
        <end position="273"/>
    </location>
</feature>
<dbReference type="Gene3D" id="1.20.5.1940">
    <property type="match status" value="1"/>
</dbReference>
<dbReference type="GO" id="GO:0035091">
    <property type="term" value="F:phosphatidylinositol binding"/>
    <property type="evidence" value="ECO:0007669"/>
    <property type="project" value="InterPro"/>
</dbReference>
<feature type="compositionally biased region" description="Polar residues" evidence="10">
    <location>
        <begin position="296"/>
        <end position="306"/>
    </location>
</feature>
<feature type="region of interest" description="Disordered" evidence="10">
    <location>
        <begin position="575"/>
        <end position="630"/>
    </location>
</feature>
<dbReference type="GO" id="GO:0043130">
    <property type="term" value="F:ubiquitin binding"/>
    <property type="evidence" value="ECO:0007669"/>
    <property type="project" value="InterPro"/>
</dbReference>
<evidence type="ECO:0000256" key="8">
    <source>
        <dbReference type="PROSITE-ProRule" id="PRU00091"/>
    </source>
</evidence>
<dbReference type="AlphaFoldDB" id="A0A2N5T8Q1"/>
<feature type="compositionally biased region" description="Polar residues" evidence="10">
    <location>
        <begin position="330"/>
        <end position="351"/>
    </location>
</feature>
<dbReference type="PROSITE" id="PS50179">
    <property type="entry name" value="VHS"/>
    <property type="match status" value="1"/>
</dbReference>
<dbReference type="Gene3D" id="1.25.40.90">
    <property type="match status" value="1"/>
</dbReference>
<feature type="compositionally biased region" description="Basic and acidic residues" evidence="10">
    <location>
        <begin position="354"/>
        <end position="365"/>
    </location>
</feature>
<evidence type="ECO:0000256" key="10">
    <source>
        <dbReference type="SAM" id="MobiDB-lite"/>
    </source>
</evidence>
<dbReference type="GO" id="GO:0031623">
    <property type="term" value="P:receptor internalization"/>
    <property type="evidence" value="ECO:0007669"/>
    <property type="project" value="TreeGrafter"/>
</dbReference>
<evidence type="ECO:0000256" key="9">
    <source>
        <dbReference type="SAM" id="Coils"/>
    </source>
</evidence>
<dbReference type="PANTHER" id="PTHR46275">
    <property type="entry name" value="HEPATOCYTE GROWTH FACTOR-REGULATED TYROSINE KINASE SUBSTRATE"/>
    <property type="match status" value="1"/>
</dbReference>